<feature type="compositionally biased region" description="Basic residues" evidence="1">
    <location>
        <begin position="16"/>
        <end position="28"/>
    </location>
</feature>
<reference evidence="2" key="1">
    <citation type="journal article" date="2023" name="Science">
        <title>Genome structures resolve the early diversification of teleost fishes.</title>
        <authorList>
            <person name="Parey E."/>
            <person name="Louis A."/>
            <person name="Montfort J."/>
            <person name="Bouchez O."/>
            <person name="Roques C."/>
            <person name="Iampietro C."/>
            <person name="Lluch J."/>
            <person name="Castinel A."/>
            <person name="Donnadieu C."/>
            <person name="Desvignes T."/>
            <person name="Floi Bucao C."/>
            <person name="Jouanno E."/>
            <person name="Wen M."/>
            <person name="Mejri S."/>
            <person name="Dirks R."/>
            <person name="Jansen H."/>
            <person name="Henkel C."/>
            <person name="Chen W.J."/>
            <person name="Zahm M."/>
            <person name="Cabau C."/>
            <person name="Klopp C."/>
            <person name="Thompson A.W."/>
            <person name="Robinson-Rechavi M."/>
            <person name="Braasch I."/>
            <person name="Lecointre G."/>
            <person name="Bobe J."/>
            <person name="Postlethwait J.H."/>
            <person name="Berthelot C."/>
            <person name="Roest Crollius H."/>
            <person name="Guiguen Y."/>
        </authorList>
    </citation>
    <scope>NUCLEOTIDE SEQUENCE</scope>
    <source>
        <strain evidence="2">WJC10195</strain>
    </source>
</reference>
<organism evidence="2 3">
    <name type="scientific">Synaphobranchus kaupii</name>
    <name type="common">Kaup's arrowtooth eel</name>
    <dbReference type="NCBI Taxonomy" id="118154"/>
    <lineage>
        <taxon>Eukaryota</taxon>
        <taxon>Metazoa</taxon>
        <taxon>Chordata</taxon>
        <taxon>Craniata</taxon>
        <taxon>Vertebrata</taxon>
        <taxon>Euteleostomi</taxon>
        <taxon>Actinopterygii</taxon>
        <taxon>Neopterygii</taxon>
        <taxon>Teleostei</taxon>
        <taxon>Anguilliformes</taxon>
        <taxon>Synaphobranchidae</taxon>
        <taxon>Synaphobranchus</taxon>
    </lineage>
</organism>
<evidence type="ECO:0000256" key="1">
    <source>
        <dbReference type="SAM" id="MobiDB-lite"/>
    </source>
</evidence>
<name>A0A9Q1GAG8_SYNKA</name>
<dbReference type="AlphaFoldDB" id="A0A9Q1GAG8"/>
<sequence length="99" mass="11510">MVQYQELKLEPSQSPNKRKKNNPGRLSRRICDRQPVATFNLLPKTNLVVNYQFHLSQPPGRTSRMARVVFSFTQSVDEKENYVYNRVPSTNDIRGFPIA</sequence>
<keyword evidence="3" id="KW-1185">Reference proteome</keyword>
<dbReference type="EMBL" id="JAINUF010000001">
    <property type="protein sequence ID" value="KAJ8380554.1"/>
    <property type="molecule type" value="Genomic_DNA"/>
</dbReference>
<feature type="region of interest" description="Disordered" evidence="1">
    <location>
        <begin position="1"/>
        <end position="28"/>
    </location>
</feature>
<dbReference type="Proteomes" id="UP001152622">
    <property type="component" value="Chromosome 1"/>
</dbReference>
<gene>
    <name evidence="2" type="ORF">SKAU_G00013320</name>
</gene>
<protein>
    <submittedName>
        <fullName evidence="2">Uncharacterized protein</fullName>
    </submittedName>
</protein>
<proteinExistence type="predicted"/>
<accession>A0A9Q1GAG8</accession>
<evidence type="ECO:0000313" key="3">
    <source>
        <dbReference type="Proteomes" id="UP001152622"/>
    </source>
</evidence>
<evidence type="ECO:0000313" key="2">
    <source>
        <dbReference type="EMBL" id="KAJ8380554.1"/>
    </source>
</evidence>
<comment type="caution">
    <text evidence="2">The sequence shown here is derived from an EMBL/GenBank/DDBJ whole genome shotgun (WGS) entry which is preliminary data.</text>
</comment>